<accession>A0A1A6C866</accession>
<dbReference type="InterPro" id="IPR004488">
    <property type="entry name" value="Mg/Co-transport_prot_CorA"/>
</dbReference>
<keyword evidence="8" id="KW-0460">Magnesium</keyword>
<dbReference type="Pfam" id="PF01544">
    <property type="entry name" value="CorA"/>
    <property type="match status" value="1"/>
</dbReference>
<dbReference type="GO" id="GO:0000287">
    <property type="term" value="F:magnesium ion binding"/>
    <property type="evidence" value="ECO:0007669"/>
    <property type="project" value="TreeGrafter"/>
</dbReference>
<feature type="transmembrane region" description="Helical" evidence="8">
    <location>
        <begin position="295"/>
        <end position="314"/>
    </location>
</feature>
<sequence length="364" mass="42040">MGFDSHRTHTRKIGSAPGTLIDLPVTSPSRLWAVHYRGEEMHEHLDIDLDDARALVSADSVTWIHIQGQPDRRLLDRLGEVFDLHSLALEDVQSLVQRPKLDVYQEQLFAILNLPRWNGEGVELEQFNLFMGEGYVLSIHAGEEEVVQAVRRRMAKVRTRLRTHGADYLFYALMDLVVDQAFPVLETFGEEVEALEEVLLERPSRDLLSAIYQHKRNLMILRRQLWPTREVVSQLMRGANDEEYFAPDLQPFLQDLYDHTVHIMDLLETYRDVVASMLDVYLSSVSNRLNDIMRVLTMISTIFIPLTFIVGVYGMNFGNNTKSPWAMPELNWYYGYPLVWGVMLLIAAAMTIFFRRKGWLGGSR</sequence>
<comment type="similarity">
    <text evidence="2 8">Belongs to the CorA metal ion transporter (MIT) (TC 1.A.35) family.</text>
</comment>
<evidence type="ECO:0000313" key="10">
    <source>
        <dbReference type="Proteomes" id="UP000029273"/>
    </source>
</evidence>
<keyword evidence="10" id="KW-1185">Reference proteome</keyword>
<organism evidence="9 10">
    <name type="scientific">Acidihalobacter prosperus</name>
    <dbReference type="NCBI Taxonomy" id="160660"/>
    <lineage>
        <taxon>Bacteria</taxon>
        <taxon>Pseudomonadati</taxon>
        <taxon>Pseudomonadota</taxon>
        <taxon>Gammaproteobacteria</taxon>
        <taxon>Chromatiales</taxon>
        <taxon>Ectothiorhodospiraceae</taxon>
        <taxon>Acidihalobacter</taxon>
    </lineage>
</organism>
<keyword evidence="3 8" id="KW-0813">Transport</keyword>
<evidence type="ECO:0000256" key="3">
    <source>
        <dbReference type="ARBA" id="ARBA00022448"/>
    </source>
</evidence>
<dbReference type="PANTHER" id="PTHR46494:SF1">
    <property type="entry name" value="CORA FAMILY METAL ION TRANSPORTER (EUROFUNG)"/>
    <property type="match status" value="1"/>
</dbReference>
<name>A0A1A6C866_9GAMM</name>
<keyword evidence="6 8" id="KW-1133">Transmembrane helix</keyword>
<dbReference type="RefSeq" id="WP_038086351.1">
    <property type="nucleotide sequence ID" value="NZ_JQSG02000001.1"/>
</dbReference>
<dbReference type="GO" id="GO:0015087">
    <property type="term" value="F:cobalt ion transmembrane transporter activity"/>
    <property type="evidence" value="ECO:0007669"/>
    <property type="project" value="UniProtKB-UniRule"/>
</dbReference>
<gene>
    <name evidence="8" type="primary">corA</name>
    <name evidence="9" type="ORF">Thpro_020456</name>
</gene>
<keyword evidence="4 8" id="KW-1003">Cell membrane</keyword>
<evidence type="ECO:0000256" key="5">
    <source>
        <dbReference type="ARBA" id="ARBA00022692"/>
    </source>
</evidence>
<comment type="subcellular location">
    <subcellularLocation>
        <location evidence="1">Cell membrane</location>
        <topology evidence="1">Multi-pass membrane protein</topology>
    </subcellularLocation>
    <subcellularLocation>
        <location evidence="8">Membrane</location>
        <topology evidence="8">Multi-pass membrane protein</topology>
    </subcellularLocation>
</comment>
<dbReference type="GO" id="GO:0050897">
    <property type="term" value="F:cobalt ion binding"/>
    <property type="evidence" value="ECO:0007669"/>
    <property type="project" value="TreeGrafter"/>
</dbReference>
<dbReference type="STRING" id="160660.BJI67_07605"/>
<dbReference type="FunFam" id="1.20.58.340:FF:000012">
    <property type="entry name" value="Magnesium transport protein CorA"/>
    <property type="match status" value="1"/>
</dbReference>
<evidence type="ECO:0000256" key="2">
    <source>
        <dbReference type="ARBA" id="ARBA00009765"/>
    </source>
</evidence>
<evidence type="ECO:0000256" key="1">
    <source>
        <dbReference type="ARBA" id="ARBA00004651"/>
    </source>
</evidence>
<comment type="function">
    <text evidence="8">Mediates influx of magnesium ions.</text>
</comment>
<dbReference type="Gene3D" id="3.30.460.20">
    <property type="entry name" value="CorA soluble domain-like"/>
    <property type="match status" value="1"/>
</dbReference>
<protein>
    <recommendedName>
        <fullName evidence="8">Magnesium transport protein CorA</fullName>
    </recommendedName>
</protein>
<keyword evidence="7 8" id="KW-0472">Membrane</keyword>
<evidence type="ECO:0000256" key="8">
    <source>
        <dbReference type="RuleBase" id="RU362010"/>
    </source>
</evidence>
<comment type="caution">
    <text evidence="9">The sequence shown here is derived from an EMBL/GenBank/DDBJ whole genome shotgun (WGS) entry which is preliminary data.</text>
</comment>
<keyword evidence="5 8" id="KW-0812">Transmembrane</keyword>
<dbReference type="EMBL" id="JQSG02000001">
    <property type="protein sequence ID" value="OBS10740.1"/>
    <property type="molecule type" value="Genomic_DNA"/>
</dbReference>
<dbReference type="PANTHER" id="PTHR46494">
    <property type="entry name" value="CORA FAMILY METAL ION TRANSPORTER (EUROFUNG)"/>
    <property type="match status" value="1"/>
</dbReference>
<keyword evidence="8" id="KW-0406">Ion transport</keyword>
<dbReference type="SUPFAM" id="SSF143865">
    <property type="entry name" value="CorA soluble domain-like"/>
    <property type="match status" value="1"/>
</dbReference>
<dbReference type="Gene3D" id="1.20.58.340">
    <property type="entry name" value="Magnesium transport protein CorA, transmembrane region"/>
    <property type="match status" value="2"/>
</dbReference>
<evidence type="ECO:0000313" key="9">
    <source>
        <dbReference type="EMBL" id="OBS10740.1"/>
    </source>
</evidence>
<evidence type="ECO:0000256" key="7">
    <source>
        <dbReference type="ARBA" id="ARBA00023136"/>
    </source>
</evidence>
<proteinExistence type="inferred from homology"/>
<dbReference type="InterPro" id="IPR045863">
    <property type="entry name" value="CorA_TM1_TM2"/>
</dbReference>
<dbReference type="NCBIfam" id="TIGR00383">
    <property type="entry name" value="corA"/>
    <property type="match status" value="1"/>
</dbReference>
<dbReference type="InterPro" id="IPR002523">
    <property type="entry name" value="MgTranspt_CorA/ZnTranspt_ZntB"/>
</dbReference>
<feature type="transmembrane region" description="Helical" evidence="8">
    <location>
        <begin position="334"/>
        <end position="354"/>
    </location>
</feature>
<reference evidence="9 10" key="1">
    <citation type="journal article" date="2014" name="Genome Announc.">
        <title>Draft Genome Sequence of the Iron-Oxidizing, Acidophilic, and Halotolerant 'Thiobacillus prosperus' Type Strain DSM 5130.</title>
        <authorList>
            <person name="Ossandon F.J."/>
            <person name="Cardenas J.P."/>
            <person name="Corbett M."/>
            <person name="Quatrini R."/>
            <person name="Holmes D.S."/>
            <person name="Watkin E."/>
        </authorList>
    </citation>
    <scope>NUCLEOTIDE SEQUENCE [LARGE SCALE GENOMIC DNA]</scope>
    <source>
        <strain evidence="9 10">DSM 5130</strain>
    </source>
</reference>
<dbReference type="AlphaFoldDB" id="A0A1A6C866"/>
<evidence type="ECO:0000256" key="6">
    <source>
        <dbReference type="ARBA" id="ARBA00022989"/>
    </source>
</evidence>
<dbReference type="InterPro" id="IPR045861">
    <property type="entry name" value="CorA_cytoplasmic_dom"/>
</dbReference>
<dbReference type="GO" id="GO:0005886">
    <property type="term" value="C:plasma membrane"/>
    <property type="evidence" value="ECO:0007669"/>
    <property type="project" value="UniProtKB-SubCell"/>
</dbReference>
<evidence type="ECO:0000256" key="4">
    <source>
        <dbReference type="ARBA" id="ARBA00022475"/>
    </source>
</evidence>
<dbReference type="Proteomes" id="UP000029273">
    <property type="component" value="Unassembled WGS sequence"/>
</dbReference>
<dbReference type="GO" id="GO:0015095">
    <property type="term" value="F:magnesium ion transmembrane transporter activity"/>
    <property type="evidence" value="ECO:0007669"/>
    <property type="project" value="UniProtKB-UniRule"/>
</dbReference>
<dbReference type="SUPFAM" id="SSF144083">
    <property type="entry name" value="Magnesium transport protein CorA, transmembrane region"/>
    <property type="match status" value="1"/>
</dbReference>
<dbReference type="CDD" id="cd12828">
    <property type="entry name" value="TmCorA-like_1"/>
    <property type="match status" value="1"/>
</dbReference>